<keyword evidence="3" id="KW-1185">Reference proteome</keyword>
<dbReference type="Gramene" id="OPUNC07G06760.1">
    <property type="protein sequence ID" value="OPUNC07G06760.1"/>
    <property type="gene ID" value="OPUNC07G06760"/>
</dbReference>
<dbReference type="HOGENOM" id="CLU_021283_0_1_1"/>
<name>A0A0E0LIF8_ORYPU</name>
<accession>A0A0E0LIF8</accession>
<proteinExistence type="predicted"/>
<dbReference type="OMA" id="DMERHEW"/>
<reference evidence="2" key="1">
    <citation type="submission" date="2015-04" db="UniProtKB">
        <authorList>
            <consortium name="EnsemblPlants"/>
        </authorList>
    </citation>
    <scope>IDENTIFICATION</scope>
</reference>
<dbReference type="AlphaFoldDB" id="A0A0E0LIF8"/>
<evidence type="ECO:0000256" key="1">
    <source>
        <dbReference type="SAM" id="MobiDB-lite"/>
    </source>
</evidence>
<dbReference type="PANTHER" id="PTHR33085:SF60">
    <property type="entry name" value="OS04G0422800 PROTEIN"/>
    <property type="match status" value="1"/>
</dbReference>
<feature type="region of interest" description="Disordered" evidence="1">
    <location>
        <begin position="473"/>
        <end position="505"/>
    </location>
</feature>
<dbReference type="eggNOG" id="ENOG502R411">
    <property type="taxonomic scope" value="Eukaryota"/>
</dbReference>
<organism evidence="2">
    <name type="scientific">Oryza punctata</name>
    <name type="common">Red rice</name>
    <dbReference type="NCBI Taxonomy" id="4537"/>
    <lineage>
        <taxon>Eukaryota</taxon>
        <taxon>Viridiplantae</taxon>
        <taxon>Streptophyta</taxon>
        <taxon>Embryophyta</taxon>
        <taxon>Tracheophyta</taxon>
        <taxon>Spermatophyta</taxon>
        <taxon>Magnoliopsida</taxon>
        <taxon>Liliopsida</taxon>
        <taxon>Poales</taxon>
        <taxon>Poaceae</taxon>
        <taxon>BOP clade</taxon>
        <taxon>Oryzoideae</taxon>
        <taxon>Oryzeae</taxon>
        <taxon>Oryzinae</taxon>
        <taxon>Oryza</taxon>
    </lineage>
</organism>
<dbReference type="InterPro" id="IPR012871">
    <property type="entry name" value="DUF1668_ORYSA"/>
</dbReference>
<dbReference type="PANTHER" id="PTHR33085">
    <property type="entry name" value="OS12G0113100 PROTEIN-RELATED"/>
    <property type="match status" value="1"/>
</dbReference>
<feature type="region of interest" description="Disordered" evidence="1">
    <location>
        <begin position="1"/>
        <end position="45"/>
    </location>
</feature>
<protein>
    <submittedName>
        <fullName evidence="2">Uncharacterized protein</fullName>
    </submittedName>
</protein>
<dbReference type="EnsemblPlants" id="OPUNC07G06760.1">
    <property type="protein sequence ID" value="OPUNC07G06760.1"/>
    <property type="gene ID" value="OPUNC07G06760"/>
</dbReference>
<sequence>MSSKRPCRESEEEDERHCCSCSSTKKKRPCRASEEEDERHCSSTSTSTKKSLRLGLVPCSSHSANHNHKHKQRHLYLVLDNWETGYSIYKVGHDDFGTRPAAAAGAANHRPLVRIQAHHAYSRNFVAHGTKIIAMHPASFSPGIPVFDTRTLEMAVYPPPKCRSSIASPLVCASVGDRLITLVHRYLEVLGPQPPRTGTDDDEPPPWCWTTVEPLLEFSSDYITGYALHPDGHTIFMSVKGSGTFGTHKSTFSFDAGRLERTHVGDWILPFKGQAHYDRELDAWVGICRFGEGAGHLCCCDVPPPPSPAAATCTTLPAWKFCTEVMFDEGSTRHRGATLVYMGDSRFCLVECQVPEDCDLRTPLRVLTITSFGLKYDKAGELVTTQYRAYASISYQSADKYRRLQYPVAFWMGSELNHSVAQTQEAGGTYAPGVAKLGKWLITFIHRYLVVLGPNHHAPAPPTTISRHRGLGPPWSHSRNSSPAMSPAMPCTRIGTQSSCPSRIP</sequence>
<evidence type="ECO:0000313" key="3">
    <source>
        <dbReference type="Proteomes" id="UP000026962"/>
    </source>
</evidence>
<dbReference type="Pfam" id="PF07893">
    <property type="entry name" value="DUF1668"/>
    <property type="match status" value="1"/>
</dbReference>
<dbReference type="Proteomes" id="UP000026962">
    <property type="component" value="Chromosome 7"/>
</dbReference>
<feature type="compositionally biased region" description="Polar residues" evidence="1">
    <location>
        <begin position="494"/>
        <end position="505"/>
    </location>
</feature>
<evidence type="ECO:0000313" key="2">
    <source>
        <dbReference type="EnsemblPlants" id="OPUNC07G06760.1"/>
    </source>
</evidence>
<reference evidence="2" key="2">
    <citation type="submission" date="2018-05" db="EMBL/GenBank/DDBJ databases">
        <title>OpunRS2 (Oryza punctata Reference Sequence Version 2).</title>
        <authorList>
            <person name="Zhang J."/>
            <person name="Kudrna D."/>
            <person name="Lee S."/>
            <person name="Talag J."/>
            <person name="Welchert J."/>
            <person name="Wing R.A."/>
        </authorList>
    </citation>
    <scope>NUCLEOTIDE SEQUENCE [LARGE SCALE GENOMIC DNA]</scope>
</reference>